<dbReference type="EMBL" id="CP063362">
    <property type="protein sequence ID" value="QRG07916.1"/>
    <property type="molecule type" value="Genomic_DNA"/>
</dbReference>
<reference evidence="2 3" key="1">
    <citation type="submission" date="2020-10" db="EMBL/GenBank/DDBJ databases">
        <title>Degradation of 1,4-Dioxane by Xanthobacter sp. YN2, via a Novel Group-2 Soluble Di-Iron Monooxygenase.</title>
        <authorList>
            <person name="Ma F."/>
            <person name="Wang Y."/>
            <person name="Yang J."/>
            <person name="Guo H."/>
            <person name="Su D."/>
            <person name="Yu L."/>
        </authorList>
    </citation>
    <scope>NUCLEOTIDE SEQUENCE [LARGE SCALE GENOMIC DNA]</scope>
    <source>
        <strain evidence="2 3">YN2</strain>
    </source>
</reference>
<sequence>MVDFSTPNIQARPLVSLGGMAISDAISRIPANQQAAWENQQARQLADTRRSTLAGLGTTPSGEPDYAGASLRLAQGGDLQGAQSFATLAMAQGRQGYQQKQDSIQNDFERQKLDIMRQRAGNGEAPKYGVAPQYGVDANGNPVILQLGSNGTVTQPKLPAGVSLSNKPIQMDAGTHFVLIDPITRQTVGTVPKDVAGAAQQKAVGTAAGQAQAQFPGAEGMASQIGQHVNDLANDPYLPSMVGPLASRLPNVSADAARVQARMDQLKGGVFLQGYNMLKGGGAITEVEGLKAENAMARLSAAQNLQDYKAALGEFRDALTTGLTKLRAQGAMVPGGQAQGSAPAPGQSGGQYAPGGMQPGPSARPQGGGGDPLAQARAAIARGANRDAVIQRLQQMGVNPAGL</sequence>
<evidence type="ECO:0000313" key="2">
    <source>
        <dbReference type="EMBL" id="QRG07916.1"/>
    </source>
</evidence>
<keyword evidence="3" id="KW-1185">Reference proteome</keyword>
<dbReference type="AlphaFoldDB" id="A0A974SJ05"/>
<name>A0A974SJ05_9HYPH</name>
<organism evidence="2 3">
    <name type="scientific">Xanthobacter dioxanivorans</name>
    <dbReference type="NCBI Taxonomy" id="2528964"/>
    <lineage>
        <taxon>Bacteria</taxon>
        <taxon>Pseudomonadati</taxon>
        <taxon>Pseudomonadota</taxon>
        <taxon>Alphaproteobacteria</taxon>
        <taxon>Hyphomicrobiales</taxon>
        <taxon>Xanthobacteraceae</taxon>
        <taxon>Xanthobacter</taxon>
    </lineage>
</organism>
<dbReference type="KEGG" id="xdi:EZH22_05990"/>
<feature type="region of interest" description="Disordered" evidence="1">
    <location>
        <begin position="334"/>
        <end position="374"/>
    </location>
</feature>
<evidence type="ECO:0000313" key="3">
    <source>
        <dbReference type="Proteomes" id="UP000596427"/>
    </source>
</evidence>
<proteinExistence type="predicted"/>
<accession>A0A974SJ05</accession>
<dbReference type="Proteomes" id="UP000596427">
    <property type="component" value="Chromosome"/>
</dbReference>
<evidence type="ECO:0000256" key="1">
    <source>
        <dbReference type="SAM" id="MobiDB-lite"/>
    </source>
</evidence>
<gene>
    <name evidence="2" type="ORF">EZH22_05990</name>
</gene>
<dbReference type="RefSeq" id="WP_203194829.1">
    <property type="nucleotide sequence ID" value="NZ_CP063362.1"/>
</dbReference>
<feature type="compositionally biased region" description="Low complexity" evidence="1">
    <location>
        <begin position="334"/>
        <end position="346"/>
    </location>
</feature>
<protein>
    <submittedName>
        <fullName evidence="2">Uncharacterized protein</fullName>
    </submittedName>
</protein>